<evidence type="ECO:0000313" key="2">
    <source>
        <dbReference type="Proteomes" id="UP001295444"/>
    </source>
</evidence>
<keyword evidence="2" id="KW-1185">Reference proteome</keyword>
<proteinExistence type="predicted"/>
<reference evidence="1" key="1">
    <citation type="submission" date="2022-03" db="EMBL/GenBank/DDBJ databases">
        <authorList>
            <person name="Alioto T."/>
            <person name="Alioto T."/>
            <person name="Gomez Garrido J."/>
        </authorList>
    </citation>
    <scope>NUCLEOTIDE SEQUENCE</scope>
</reference>
<evidence type="ECO:0008006" key="3">
    <source>
        <dbReference type="Google" id="ProtNLM"/>
    </source>
</evidence>
<dbReference type="AlphaFoldDB" id="A0AAD1RGJ8"/>
<dbReference type="PANTHER" id="PTHR31635">
    <property type="entry name" value="REVERSE TRANSCRIPTASE DOMAIN-CONTAINING PROTEIN-RELATED"/>
    <property type="match status" value="1"/>
</dbReference>
<sequence>MVLLPKILNVFRMLPIQVPPQTLKNIQAIIARFIWNKAKPHLHITILQQLQSRGGLGPPKLTSYYEAAILDSAIRYHAPKHTFQWADMESDRSKPHSLLHAMWSPKTHRPPKLSLYPTSVLMLKYWDRLMATITEIGKFFIHAPIEALARLTPWLSLKTWTKYGVKIIKDICTQKGIKPFPALQTQYNIPNSCIFQYLQVKSVISTHVTLNPQIQPYRLKDMTEIFSRCHKSPLKPKALSLCYRTNLDYNTPRSFTYVQKWEKEGIPTITDSHWLSALTALSGLTSCFSH</sequence>
<dbReference type="PANTHER" id="PTHR31635:SF196">
    <property type="entry name" value="REVERSE TRANSCRIPTASE DOMAIN-CONTAINING PROTEIN-RELATED"/>
    <property type="match status" value="1"/>
</dbReference>
<protein>
    <recommendedName>
        <fullName evidence="3">Reverse transcriptase</fullName>
    </recommendedName>
</protein>
<dbReference type="Proteomes" id="UP001295444">
    <property type="component" value="Chromosome 02"/>
</dbReference>
<gene>
    <name evidence="1" type="ORF">PECUL_23A037258</name>
</gene>
<name>A0AAD1RGJ8_PELCU</name>
<evidence type="ECO:0000313" key="1">
    <source>
        <dbReference type="EMBL" id="CAH2250618.1"/>
    </source>
</evidence>
<accession>A0AAD1RGJ8</accession>
<feature type="non-terminal residue" evidence="1">
    <location>
        <position position="290"/>
    </location>
</feature>
<dbReference type="EMBL" id="OW240913">
    <property type="protein sequence ID" value="CAH2250618.1"/>
    <property type="molecule type" value="Genomic_DNA"/>
</dbReference>
<organism evidence="1 2">
    <name type="scientific">Pelobates cultripes</name>
    <name type="common">Western spadefoot toad</name>
    <dbReference type="NCBI Taxonomy" id="61616"/>
    <lineage>
        <taxon>Eukaryota</taxon>
        <taxon>Metazoa</taxon>
        <taxon>Chordata</taxon>
        <taxon>Craniata</taxon>
        <taxon>Vertebrata</taxon>
        <taxon>Euteleostomi</taxon>
        <taxon>Amphibia</taxon>
        <taxon>Batrachia</taxon>
        <taxon>Anura</taxon>
        <taxon>Pelobatoidea</taxon>
        <taxon>Pelobatidae</taxon>
        <taxon>Pelobates</taxon>
    </lineage>
</organism>